<name>A0A914W600_9BILA</name>
<dbReference type="InterPro" id="IPR008967">
    <property type="entry name" value="p53-like_TF_DNA-bd_sf"/>
</dbReference>
<reference evidence="5" key="1">
    <citation type="submission" date="2022-11" db="UniProtKB">
        <authorList>
            <consortium name="WormBaseParasite"/>
        </authorList>
    </citation>
    <scope>IDENTIFICATION</scope>
</reference>
<sequence>MPSALAFVRIRLIRADDAENLASGAMSCEEIASSVTFSESWAPLVQQGETWTSQFTEKPLLSDISQYLKDTIVKEDSEGRIYAILYEVFPEGKESEEAVAVSDRIWAMSLPIVLIDHSLEYCDGYARIIWKREFNKEKAVDWQRLSAVLKKVFIYFTGARKRGLSDSDLLYFRRKLGVTSDKDTVTLERLSNEAAEKDSDFSFWAWFFSICEKVKQDFLPYWEKGYLMGFEGKKSLAKRLLNEDKRFFLLRFSDSQLGALAVSRFDFDRSTG</sequence>
<evidence type="ECO:0000313" key="5">
    <source>
        <dbReference type="WBParaSite" id="PSAMB.scaffold3264size19016.g20902.t1"/>
    </source>
</evidence>
<dbReference type="AlphaFoldDB" id="A0A914W600"/>
<dbReference type="GO" id="GO:0007165">
    <property type="term" value="P:signal transduction"/>
    <property type="evidence" value="ECO:0007669"/>
    <property type="project" value="InterPro"/>
</dbReference>
<proteinExistence type="inferred from homology"/>
<dbReference type="SUPFAM" id="SSF49417">
    <property type="entry name" value="p53-like transcription factors"/>
    <property type="match status" value="1"/>
</dbReference>
<comment type="similarity">
    <text evidence="1">Belongs to the transcription factor STAT family.</text>
</comment>
<evidence type="ECO:0000313" key="4">
    <source>
        <dbReference type="Proteomes" id="UP000887566"/>
    </source>
</evidence>
<dbReference type="Pfam" id="PF21354">
    <property type="entry name" value="STAT_linker"/>
    <property type="match status" value="1"/>
</dbReference>
<dbReference type="Proteomes" id="UP000887566">
    <property type="component" value="Unplaced"/>
</dbReference>
<dbReference type="SUPFAM" id="SSF55550">
    <property type="entry name" value="SH2 domain"/>
    <property type="match status" value="1"/>
</dbReference>
<dbReference type="InterPro" id="IPR001217">
    <property type="entry name" value="STAT"/>
</dbReference>
<dbReference type="WBParaSite" id="PSAMB.scaffold3264size19016.g20902.t1">
    <property type="protein sequence ID" value="PSAMB.scaffold3264size19016.g20902.t1"/>
    <property type="gene ID" value="PSAMB.scaffold3264size19016.g20902"/>
</dbReference>
<evidence type="ECO:0000256" key="2">
    <source>
        <dbReference type="ARBA" id="ARBA00022999"/>
    </source>
</evidence>
<dbReference type="InterPro" id="IPR036860">
    <property type="entry name" value="SH2_dom_sf"/>
</dbReference>
<dbReference type="PANTHER" id="PTHR11801">
    <property type="entry name" value="SIGNAL TRANSDUCER AND ACTIVATOR OF TRANSCRIPTION"/>
    <property type="match status" value="1"/>
</dbReference>
<dbReference type="Gene3D" id="1.10.238.10">
    <property type="entry name" value="EF-hand"/>
    <property type="match status" value="1"/>
</dbReference>
<organism evidence="4 5">
    <name type="scientific">Plectus sambesii</name>
    <dbReference type="NCBI Taxonomy" id="2011161"/>
    <lineage>
        <taxon>Eukaryota</taxon>
        <taxon>Metazoa</taxon>
        <taxon>Ecdysozoa</taxon>
        <taxon>Nematoda</taxon>
        <taxon>Chromadorea</taxon>
        <taxon>Plectida</taxon>
        <taxon>Plectina</taxon>
        <taxon>Plectoidea</taxon>
        <taxon>Plectidae</taxon>
        <taxon>Plectus</taxon>
    </lineage>
</organism>
<accession>A0A914W600</accession>
<evidence type="ECO:0000256" key="1">
    <source>
        <dbReference type="ARBA" id="ARBA00005586"/>
    </source>
</evidence>
<keyword evidence="4" id="KW-1185">Reference proteome</keyword>
<dbReference type="GO" id="GO:0003700">
    <property type="term" value="F:DNA-binding transcription factor activity"/>
    <property type="evidence" value="ECO:0007669"/>
    <property type="project" value="InterPro"/>
</dbReference>
<evidence type="ECO:0000259" key="3">
    <source>
        <dbReference type="Pfam" id="PF21354"/>
    </source>
</evidence>
<feature type="domain" description="Signal transducer and activator of transcription linker" evidence="3">
    <location>
        <begin position="133"/>
        <end position="207"/>
    </location>
</feature>
<protein>
    <submittedName>
        <fullName evidence="5">SH2 domain-containing protein</fullName>
    </submittedName>
</protein>
<keyword evidence="2" id="KW-0727">SH2 domain</keyword>
<dbReference type="InterPro" id="IPR048988">
    <property type="entry name" value="STAT_linker"/>
</dbReference>